<name>A0A8H3DXU1_9AGAM</name>
<dbReference type="Gene3D" id="3.90.810.10">
    <property type="entry name" value="CRIB domain"/>
    <property type="match status" value="1"/>
</dbReference>
<gene>
    <name evidence="3" type="ORF">RDB_LOCUS82390</name>
</gene>
<accession>A0A8H3DXU1</accession>
<reference evidence="3" key="1">
    <citation type="submission" date="2021-01" db="EMBL/GenBank/DDBJ databases">
        <authorList>
            <person name="Kaushik A."/>
        </authorList>
    </citation>
    <scope>NUCLEOTIDE SEQUENCE</scope>
    <source>
        <strain evidence="3">AG5</strain>
    </source>
</reference>
<dbReference type="Proteomes" id="UP000663827">
    <property type="component" value="Unassembled WGS sequence"/>
</dbReference>
<dbReference type="InterPro" id="IPR036936">
    <property type="entry name" value="CRIB_dom_sf"/>
</dbReference>
<evidence type="ECO:0000313" key="3">
    <source>
        <dbReference type="EMBL" id="CAE7146231.1"/>
    </source>
</evidence>
<organism evidence="3 4">
    <name type="scientific">Rhizoctonia solani</name>
    <dbReference type="NCBI Taxonomy" id="456999"/>
    <lineage>
        <taxon>Eukaryota</taxon>
        <taxon>Fungi</taxon>
        <taxon>Dikarya</taxon>
        <taxon>Basidiomycota</taxon>
        <taxon>Agaricomycotina</taxon>
        <taxon>Agaricomycetes</taxon>
        <taxon>Cantharellales</taxon>
        <taxon>Ceratobasidiaceae</taxon>
        <taxon>Rhizoctonia</taxon>
    </lineage>
</organism>
<comment type="caution">
    <text evidence="3">The sequence shown here is derived from an EMBL/GenBank/DDBJ whole genome shotgun (WGS) entry which is preliminary data.</text>
</comment>
<dbReference type="EMBL" id="CAJNJQ010001679">
    <property type="protein sequence ID" value="CAE7146231.1"/>
    <property type="molecule type" value="Genomic_DNA"/>
</dbReference>
<protein>
    <recommendedName>
        <fullName evidence="2">CRIB domain-containing protein</fullName>
    </recommendedName>
</protein>
<feature type="domain" description="CRIB" evidence="2">
    <location>
        <begin position="49"/>
        <end position="62"/>
    </location>
</feature>
<feature type="compositionally biased region" description="Polar residues" evidence="1">
    <location>
        <begin position="87"/>
        <end position="116"/>
    </location>
</feature>
<dbReference type="AlphaFoldDB" id="A0A8H3DXU1"/>
<evidence type="ECO:0000259" key="2">
    <source>
        <dbReference type="PROSITE" id="PS50108"/>
    </source>
</evidence>
<dbReference type="PROSITE" id="PS50108">
    <property type="entry name" value="CRIB"/>
    <property type="match status" value="1"/>
</dbReference>
<feature type="region of interest" description="Disordered" evidence="1">
    <location>
        <begin position="49"/>
        <end position="68"/>
    </location>
</feature>
<feature type="region of interest" description="Disordered" evidence="1">
    <location>
        <begin position="87"/>
        <end position="164"/>
    </location>
</feature>
<sequence>MLSLLCGSPDVVDSPFYDTHSRRASRGTITRLGRSGSTKTKKRILKGSIGAPTGFRHEGHMGTDNMMAPTGSWDLDQWKIELEKHMQAQQTQSTELTQVSSVPAPTGVSRTNSITSPRRKPVPSLLPPPRDASLSAASSATSSPIRARPITEHENEDNQAGMAL</sequence>
<evidence type="ECO:0000313" key="4">
    <source>
        <dbReference type="Proteomes" id="UP000663827"/>
    </source>
</evidence>
<dbReference type="InterPro" id="IPR000095">
    <property type="entry name" value="CRIB_dom"/>
</dbReference>
<proteinExistence type="predicted"/>
<evidence type="ECO:0000256" key="1">
    <source>
        <dbReference type="SAM" id="MobiDB-lite"/>
    </source>
</evidence>
<feature type="compositionally biased region" description="Low complexity" evidence="1">
    <location>
        <begin position="131"/>
        <end position="148"/>
    </location>
</feature>